<comment type="caution">
    <text evidence="1">The sequence shown here is derived from an EMBL/GenBank/DDBJ whole genome shotgun (WGS) entry which is preliminary data.</text>
</comment>
<evidence type="ECO:0000313" key="2">
    <source>
        <dbReference type="Proteomes" id="UP000789702"/>
    </source>
</evidence>
<evidence type="ECO:0000313" key="1">
    <source>
        <dbReference type="EMBL" id="CAG8772421.1"/>
    </source>
</evidence>
<accession>A0ACA9R199</accession>
<protein>
    <submittedName>
        <fullName evidence="1">5930_t:CDS:1</fullName>
    </submittedName>
</protein>
<dbReference type="Proteomes" id="UP000789702">
    <property type="component" value="Unassembled WGS sequence"/>
</dbReference>
<proteinExistence type="predicted"/>
<feature type="non-terminal residue" evidence="1">
    <location>
        <position position="68"/>
    </location>
</feature>
<name>A0ACA9R199_9GLOM</name>
<keyword evidence="2" id="KW-1185">Reference proteome</keyword>
<dbReference type="EMBL" id="CAJVPU010057665">
    <property type="protein sequence ID" value="CAG8772421.1"/>
    <property type="molecule type" value="Genomic_DNA"/>
</dbReference>
<reference evidence="1" key="1">
    <citation type="submission" date="2021-06" db="EMBL/GenBank/DDBJ databases">
        <authorList>
            <person name="Kallberg Y."/>
            <person name="Tangrot J."/>
            <person name="Rosling A."/>
        </authorList>
    </citation>
    <scope>NUCLEOTIDE SEQUENCE</scope>
    <source>
        <strain evidence="1">IL203A</strain>
    </source>
</reference>
<feature type="non-terminal residue" evidence="1">
    <location>
        <position position="1"/>
    </location>
</feature>
<sequence length="68" mass="7826">EAIEKISAFFASVILTIAFPSWKIWLTFTMTSLCKKPKLISSLQAILHAVHITSRTWKHETVLEKERV</sequence>
<gene>
    <name evidence="1" type="ORF">DHETER_LOCUS15913</name>
</gene>
<organism evidence="1 2">
    <name type="scientific">Dentiscutata heterogama</name>
    <dbReference type="NCBI Taxonomy" id="1316150"/>
    <lineage>
        <taxon>Eukaryota</taxon>
        <taxon>Fungi</taxon>
        <taxon>Fungi incertae sedis</taxon>
        <taxon>Mucoromycota</taxon>
        <taxon>Glomeromycotina</taxon>
        <taxon>Glomeromycetes</taxon>
        <taxon>Diversisporales</taxon>
        <taxon>Gigasporaceae</taxon>
        <taxon>Dentiscutata</taxon>
    </lineage>
</organism>